<dbReference type="AlphaFoldDB" id="A0A1Y6CDT4"/>
<sequence>MKLLWMSLLFLIPLFAQGTPLNRPITDEVFYFIMTDRFENGDRQNDKGFDRKPYNDQDSLRDIMRHGYLPTDKGFYHGGDFKGIIKRLDYIQGLGVTSLWLSPIQKNQPVQGDGSIGGSSAGYHGYWITDFTTVDPHLGTEEDFKQLVDEAHKRGMKVFIDVITNHTADIISYHGCGDCPYRSRADYPYVTNKRGKTLNQGFVDGDLSKENFAKLTDPNFAYSPYVRDEPGEIKKPAWLNDVIYYHNRGNSTFSGENSLYGDFFGLDDLFTEHPRVVEGMIDIYKEWIRKYKIDGFRIDTVKHVNIEFWQQFVPAIRDYAKEQGIPHFFMFGEVFSAEPKILSKYTRDGRLDSVLDFAFQGSAKDIFADQQNLDKFANIFNADDLHRISSHPNHMLTFISNHDIGRLGHFILEAKNKGKFKLDPLRQVRLAHSFMFFARGVPVIYYGDEQGFTGDGGDKDARENMFPSQVDDYNDNKLLGTKKTTKDENFDPKHPLYRDIAKFSEIYKSHPVLRNGEQHNLASDQDGVFAFIRTLPELDDEYLVAFNLGAKPARLKWSRQKISDVFQGKIQGKNIIIAPQDFTIVKAPKESARLSNKNKAKVSLPEEDARVSGLFPFEVQIPGNGYHTVKFSMVNLKTNAETPLIVDHNRPYRAYIDSKDIPAGSKIRLRAEITPEGGSSFTLERETTVDGRTPTVFVHYENGNKRSEAFHVLSNGLSSFSQKVGDNGSYRFSWPNGVAGAMLLFSSREKGLSTFDQPIYIDFKNDVINKLKASDTDIVAHIYVNNQHEISDKPFSDSSKNPATLPYSPKAKAPFGQETLYVRGGMNAWQATTPLEYLGNFTYATSVELSSGLMEYKFADKSWTAQANFGAPISSEEGLQKSGGSGNLKLLLDENQKGTYRFELIHIPKEHLKNSKLDLSFFKISRL</sequence>
<organism evidence="3 4">
    <name type="scientific">Pseudobacteriovorax antillogorgiicola</name>
    <dbReference type="NCBI Taxonomy" id="1513793"/>
    <lineage>
        <taxon>Bacteria</taxon>
        <taxon>Pseudomonadati</taxon>
        <taxon>Bdellovibrionota</taxon>
        <taxon>Oligoflexia</taxon>
        <taxon>Oligoflexales</taxon>
        <taxon>Pseudobacteriovoracaceae</taxon>
        <taxon>Pseudobacteriovorax</taxon>
    </lineage>
</organism>
<dbReference type="EMBL" id="FWZT01000015">
    <property type="protein sequence ID" value="SMF48981.1"/>
    <property type="molecule type" value="Genomic_DNA"/>
</dbReference>
<dbReference type="InterPro" id="IPR013780">
    <property type="entry name" value="Glyco_hydro_b"/>
</dbReference>
<dbReference type="CDD" id="cd11339">
    <property type="entry name" value="AmyAc_bac_CMD_like_2"/>
    <property type="match status" value="1"/>
</dbReference>
<dbReference type="GO" id="GO:0016798">
    <property type="term" value="F:hydrolase activity, acting on glycosyl bonds"/>
    <property type="evidence" value="ECO:0007669"/>
    <property type="project" value="UniProtKB-KW"/>
</dbReference>
<keyword evidence="3" id="KW-0378">Hydrolase</keyword>
<reference evidence="4" key="1">
    <citation type="submission" date="2017-04" db="EMBL/GenBank/DDBJ databases">
        <authorList>
            <person name="Varghese N."/>
            <person name="Submissions S."/>
        </authorList>
    </citation>
    <scope>NUCLEOTIDE SEQUENCE [LARGE SCALE GENOMIC DNA]</scope>
    <source>
        <strain evidence="4">RKEM611</strain>
    </source>
</reference>
<dbReference type="CDD" id="cd02861">
    <property type="entry name" value="E_set_pullulanase_like"/>
    <property type="match status" value="1"/>
</dbReference>
<gene>
    <name evidence="3" type="ORF">SAMN06296036_11525</name>
</gene>
<keyword evidence="3" id="KW-0326">Glycosidase</keyword>
<feature type="chain" id="PRO_5012599456" evidence="1">
    <location>
        <begin position="19"/>
        <end position="927"/>
    </location>
</feature>
<evidence type="ECO:0000256" key="1">
    <source>
        <dbReference type="SAM" id="SignalP"/>
    </source>
</evidence>
<accession>A0A1Y6CDT4</accession>
<feature type="domain" description="Glycosyl hydrolase family 13 catalytic" evidence="2">
    <location>
        <begin position="32"/>
        <end position="482"/>
    </location>
</feature>
<dbReference type="OrthoDB" id="9800174at2"/>
<dbReference type="GO" id="GO:0005975">
    <property type="term" value="P:carbohydrate metabolic process"/>
    <property type="evidence" value="ECO:0007669"/>
    <property type="project" value="InterPro"/>
</dbReference>
<dbReference type="Gene3D" id="3.20.20.80">
    <property type="entry name" value="Glycosidases"/>
    <property type="match status" value="1"/>
</dbReference>
<evidence type="ECO:0000313" key="3">
    <source>
        <dbReference type="EMBL" id="SMF48981.1"/>
    </source>
</evidence>
<evidence type="ECO:0000313" key="4">
    <source>
        <dbReference type="Proteomes" id="UP000192907"/>
    </source>
</evidence>
<dbReference type="Pfam" id="PF00128">
    <property type="entry name" value="Alpha-amylase"/>
    <property type="match status" value="1"/>
</dbReference>
<dbReference type="RefSeq" id="WP_132319644.1">
    <property type="nucleotide sequence ID" value="NZ_FWZT01000015.1"/>
</dbReference>
<dbReference type="Proteomes" id="UP000192907">
    <property type="component" value="Unassembled WGS sequence"/>
</dbReference>
<name>A0A1Y6CDT4_9BACT</name>
<dbReference type="STRING" id="1513793.SAMN06296036_11525"/>
<protein>
    <submittedName>
        <fullName evidence="3">Glycosidase</fullName>
    </submittedName>
</protein>
<feature type="signal peptide" evidence="1">
    <location>
        <begin position="1"/>
        <end position="18"/>
    </location>
</feature>
<dbReference type="PANTHER" id="PTHR10357">
    <property type="entry name" value="ALPHA-AMYLASE FAMILY MEMBER"/>
    <property type="match status" value="1"/>
</dbReference>
<proteinExistence type="predicted"/>
<evidence type="ECO:0000259" key="2">
    <source>
        <dbReference type="SMART" id="SM00642"/>
    </source>
</evidence>
<dbReference type="SMART" id="SM00642">
    <property type="entry name" value="Aamy"/>
    <property type="match status" value="1"/>
</dbReference>
<dbReference type="PANTHER" id="PTHR10357:SF209">
    <property type="entry name" value="PERIPLASMIC ALPHA-AMYLASE"/>
    <property type="match status" value="1"/>
</dbReference>
<dbReference type="SUPFAM" id="SSF51445">
    <property type="entry name" value="(Trans)glycosidases"/>
    <property type="match status" value="1"/>
</dbReference>
<dbReference type="InterPro" id="IPR006047">
    <property type="entry name" value="GH13_cat_dom"/>
</dbReference>
<keyword evidence="1" id="KW-0732">Signal</keyword>
<dbReference type="InterPro" id="IPR017853">
    <property type="entry name" value="GH"/>
</dbReference>
<keyword evidence="4" id="KW-1185">Reference proteome</keyword>
<dbReference type="Gene3D" id="2.60.40.1180">
    <property type="entry name" value="Golgi alpha-mannosidase II"/>
    <property type="match status" value="1"/>
</dbReference>